<keyword evidence="3" id="KW-1185">Reference proteome</keyword>
<sequence length="128" mass="13596">MKRIFVYGLLRPGFEGAGLLGDARPLGAATTSGLLYDLGGYPGLVPGDGVVHGEICAVDDARLPALDAFEDYNPADPAGSLYIRTTVMAWLVASGEAIPVQAYRYNRPVPEHAWIPDGDYARYAAGRG</sequence>
<dbReference type="Gene3D" id="3.10.490.10">
    <property type="entry name" value="Gamma-glutamyl cyclotransferase-like"/>
    <property type="match status" value="1"/>
</dbReference>
<gene>
    <name evidence="2" type="ORF">FPL11_04505</name>
</gene>
<feature type="domain" description="Gamma-glutamylcyclotransferase AIG2-like" evidence="1">
    <location>
        <begin position="4"/>
        <end position="121"/>
    </location>
</feature>
<comment type="caution">
    <text evidence="2">The sequence shown here is derived from an EMBL/GenBank/DDBJ whole genome shotgun (WGS) entry which is preliminary data.</text>
</comment>
<reference evidence="2 3" key="1">
    <citation type="submission" date="2019-07" db="EMBL/GenBank/DDBJ databases">
        <title>Reclasification of Spiribacter aquaticus.</title>
        <authorList>
            <person name="Leon M.J."/>
            <person name="Sanchez-Porro C."/>
            <person name="Ventosa A."/>
        </authorList>
    </citation>
    <scope>NUCLEOTIDE SEQUENCE [LARGE SCALE GENOMIC DNA]</scope>
    <source>
        <strain evidence="2 3">SP30</strain>
    </source>
</reference>
<dbReference type="CDD" id="cd06661">
    <property type="entry name" value="GGCT_like"/>
    <property type="match status" value="1"/>
</dbReference>
<evidence type="ECO:0000259" key="1">
    <source>
        <dbReference type="Pfam" id="PF06094"/>
    </source>
</evidence>
<dbReference type="EMBL" id="VMKP01000002">
    <property type="protein sequence ID" value="TVO65351.1"/>
    <property type="molecule type" value="Genomic_DNA"/>
</dbReference>
<dbReference type="RefSeq" id="WP_144347604.1">
    <property type="nucleotide sequence ID" value="NZ_VMKP01000002.1"/>
</dbReference>
<dbReference type="GO" id="GO:0016740">
    <property type="term" value="F:transferase activity"/>
    <property type="evidence" value="ECO:0007669"/>
    <property type="project" value="UniProtKB-KW"/>
</dbReference>
<organism evidence="2 3">
    <name type="scientific">Spiribacter aquaticus</name>
    <dbReference type="NCBI Taxonomy" id="1935996"/>
    <lineage>
        <taxon>Bacteria</taxon>
        <taxon>Pseudomonadati</taxon>
        <taxon>Pseudomonadota</taxon>
        <taxon>Gammaproteobacteria</taxon>
        <taxon>Chromatiales</taxon>
        <taxon>Ectothiorhodospiraceae</taxon>
        <taxon>Spiribacter</taxon>
    </lineage>
</organism>
<evidence type="ECO:0000313" key="2">
    <source>
        <dbReference type="EMBL" id="TVO65351.1"/>
    </source>
</evidence>
<proteinExistence type="predicted"/>
<dbReference type="InterPro" id="IPR036568">
    <property type="entry name" value="GGCT-like_sf"/>
</dbReference>
<dbReference type="SUPFAM" id="SSF110857">
    <property type="entry name" value="Gamma-glutamyl cyclotransferase-like"/>
    <property type="match status" value="1"/>
</dbReference>
<dbReference type="AlphaFoldDB" id="A0A557RJK6"/>
<name>A0A557RJK6_9GAMM</name>
<keyword evidence="2" id="KW-0808">Transferase</keyword>
<dbReference type="Pfam" id="PF06094">
    <property type="entry name" value="GGACT"/>
    <property type="match status" value="1"/>
</dbReference>
<dbReference type="InterPro" id="IPR009288">
    <property type="entry name" value="AIG2-like_dom"/>
</dbReference>
<evidence type="ECO:0000313" key="3">
    <source>
        <dbReference type="Proteomes" id="UP000316688"/>
    </source>
</evidence>
<dbReference type="Proteomes" id="UP000316688">
    <property type="component" value="Unassembled WGS sequence"/>
</dbReference>
<accession>A0A557RJK6</accession>
<protein>
    <submittedName>
        <fullName evidence="2">Gamma-glutamylcyclotransferase</fullName>
    </submittedName>
</protein>
<dbReference type="InterPro" id="IPR013024">
    <property type="entry name" value="GGCT-like"/>
</dbReference>